<protein>
    <submittedName>
        <fullName evidence="1">Uncharacterized protein</fullName>
    </submittedName>
</protein>
<evidence type="ECO:0000313" key="1">
    <source>
        <dbReference type="EMBL" id="CEK57636.1"/>
    </source>
</evidence>
<feature type="non-terminal residue" evidence="1">
    <location>
        <position position="1"/>
    </location>
</feature>
<accession>A0A0B6YPD3</accession>
<gene>
    <name evidence="1" type="primary">ORF30707</name>
</gene>
<sequence>LTQNVWLPFSTWMTGEFTALGIEHLSTGWENPDHRVMPTNEIESNCVQSRQYCSLNTASSLPGSCIKVMSCSCSMPSIQFLFFL</sequence>
<reference evidence="1" key="1">
    <citation type="submission" date="2014-12" db="EMBL/GenBank/DDBJ databases">
        <title>Insight into the proteome of Arion vulgaris.</title>
        <authorList>
            <person name="Aradska J."/>
            <person name="Bulat T."/>
            <person name="Smidak R."/>
            <person name="Sarate P."/>
            <person name="Gangsoo J."/>
            <person name="Sialana F."/>
            <person name="Bilban M."/>
            <person name="Lubec G."/>
        </authorList>
    </citation>
    <scope>NUCLEOTIDE SEQUENCE</scope>
    <source>
        <tissue evidence="1">Skin</tissue>
    </source>
</reference>
<organism evidence="1">
    <name type="scientific">Arion vulgaris</name>
    <dbReference type="NCBI Taxonomy" id="1028688"/>
    <lineage>
        <taxon>Eukaryota</taxon>
        <taxon>Metazoa</taxon>
        <taxon>Spiralia</taxon>
        <taxon>Lophotrochozoa</taxon>
        <taxon>Mollusca</taxon>
        <taxon>Gastropoda</taxon>
        <taxon>Heterobranchia</taxon>
        <taxon>Euthyneura</taxon>
        <taxon>Panpulmonata</taxon>
        <taxon>Eupulmonata</taxon>
        <taxon>Stylommatophora</taxon>
        <taxon>Helicina</taxon>
        <taxon>Arionoidea</taxon>
        <taxon>Arionidae</taxon>
        <taxon>Arion</taxon>
    </lineage>
</organism>
<dbReference type="AlphaFoldDB" id="A0A0B6YPD3"/>
<dbReference type="EMBL" id="HACG01010771">
    <property type="protein sequence ID" value="CEK57636.1"/>
    <property type="molecule type" value="Transcribed_RNA"/>
</dbReference>
<proteinExistence type="predicted"/>
<name>A0A0B6YPD3_9EUPU</name>